<keyword evidence="3" id="KW-1185">Reference proteome</keyword>
<protein>
    <submittedName>
        <fullName evidence="2">OLC1v1006639C1</fullName>
    </submittedName>
</protein>
<evidence type="ECO:0000256" key="1">
    <source>
        <dbReference type="SAM" id="MobiDB-lite"/>
    </source>
</evidence>
<accession>A0AAV1DI48</accession>
<organism evidence="2 3">
    <name type="scientific">Oldenlandia corymbosa var. corymbosa</name>
    <dbReference type="NCBI Taxonomy" id="529605"/>
    <lineage>
        <taxon>Eukaryota</taxon>
        <taxon>Viridiplantae</taxon>
        <taxon>Streptophyta</taxon>
        <taxon>Embryophyta</taxon>
        <taxon>Tracheophyta</taxon>
        <taxon>Spermatophyta</taxon>
        <taxon>Magnoliopsida</taxon>
        <taxon>eudicotyledons</taxon>
        <taxon>Gunneridae</taxon>
        <taxon>Pentapetalae</taxon>
        <taxon>asterids</taxon>
        <taxon>lamiids</taxon>
        <taxon>Gentianales</taxon>
        <taxon>Rubiaceae</taxon>
        <taxon>Rubioideae</taxon>
        <taxon>Spermacoceae</taxon>
        <taxon>Hedyotis-Oldenlandia complex</taxon>
        <taxon>Oldenlandia</taxon>
    </lineage>
</organism>
<evidence type="ECO:0000313" key="3">
    <source>
        <dbReference type="Proteomes" id="UP001161247"/>
    </source>
</evidence>
<evidence type="ECO:0000313" key="2">
    <source>
        <dbReference type="EMBL" id="CAI9107313.1"/>
    </source>
</evidence>
<sequence length="341" mass="39994">MAVLGSGDLGMQLFEKGKAVVIEGDSEGNPLKRRGDDDDDDDDDEDMGWDKIVWEYLRSKSYVGDLHSIRPGHPKFYEVVEEILMMINPELLEGEAETAKCDAEWENDIQEMLKTNTEALKDYKFVPDAVRELRSELWDMHIGTVRNPDLWEKYFDEMHNSQGYLVNAPPDNVPSRARIHPFKEHEYDEVKTMAEFHQISEQCLQFYHNHHQQEERYKDVKVQYVMYDRNDIRVLYYITFNASPVDLPGVIQTTFRARFVVGRGHCKAQEVRSCERKDVLELGWKKDEPCLLRCCDPRELPLCAKYPLPDKEPYWWEIPGGVRPRVTFVPEEYCSCCGWVR</sequence>
<name>A0AAV1DI48_OLDCO</name>
<reference evidence="2" key="1">
    <citation type="submission" date="2023-03" db="EMBL/GenBank/DDBJ databases">
        <authorList>
            <person name="Julca I."/>
        </authorList>
    </citation>
    <scope>NUCLEOTIDE SEQUENCE</scope>
</reference>
<proteinExistence type="predicted"/>
<dbReference type="Proteomes" id="UP001161247">
    <property type="component" value="Chromosome 5"/>
</dbReference>
<dbReference type="EMBL" id="OX459122">
    <property type="protein sequence ID" value="CAI9107313.1"/>
    <property type="molecule type" value="Genomic_DNA"/>
</dbReference>
<gene>
    <name evidence="2" type="ORF">OLC1_LOCUS15660</name>
</gene>
<dbReference type="AlphaFoldDB" id="A0AAV1DI48"/>
<feature type="region of interest" description="Disordered" evidence="1">
    <location>
        <begin position="25"/>
        <end position="45"/>
    </location>
</feature>